<feature type="region of interest" description="Disordered" evidence="13">
    <location>
        <begin position="355"/>
        <end position="385"/>
    </location>
</feature>
<dbReference type="InterPro" id="IPR013099">
    <property type="entry name" value="K_chnl_dom"/>
</dbReference>
<organism evidence="16 17">
    <name type="scientific">Elysia crispata</name>
    <name type="common">lettuce slug</name>
    <dbReference type="NCBI Taxonomy" id="231223"/>
    <lineage>
        <taxon>Eukaryota</taxon>
        <taxon>Metazoa</taxon>
        <taxon>Spiralia</taxon>
        <taxon>Lophotrochozoa</taxon>
        <taxon>Mollusca</taxon>
        <taxon>Gastropoda</taxon>
        <taxon>Heterobranchia</taxon>
        <taxon>Euthyneura</taxon>
        <taxon>Panpulmonata</taxon>
        <taxon>Sacoglossa</taxon>
        <taxon>Placobranchoidea</taxon>
        <taxon>Plakobranchidae</taxon>
        <taxon>Elysia</taxon>
    </lineage>
</organism>
<dbReference type="SUPFAM" id="SSF81324">
    <property type="entry name" value="Voltage-gated potassium channels"/>
    <property type="match status" value="2"/>
</dbReference>
<feature type="transmembrane region" description="Helical" evidence="14">
    <location>
        <begin position="636"/>
        <end position="654"/>
    </location>
</feature>
<evidence type="ECO:0000256" key="12">
    <source>
        <dbReference type="RuleBase" id="RU003857"/>
    </source>
</evidence>
<name>A0AAE1DP62_9GAST</name>
<comment type="subcellular location">
    <subcellularLocation>
        <location evidence="1">Membrane</location>
        <topology evidence="1">Multi-pass membrane protein</topology>
    </subcellularLocation>
</comment>
<feature type="transmembrane region" description="Helical" evidence="14">
    <location>
        <begin position="605"/>
        <end position="624"/>
    </location>
</feature>
<comment type="similarity">
    <text evidence="2 12">Belongs to the two pore domain potassium channel (TC 1.A.1.8) family.</text>
</comment>
<feature type="compositionally biased region" description="Polar residues" evidence="13">
    <location>
        <begin position="355"/>
        <end position="384"/>
    </location>
</feature>
<reference evidence="16" key="1">
    <citation type="journal article" date="2023" name="G3 (Bethesda)">
        <title>A reference genome for the long-term kleptoplast-retaining sea slug Elysia crispata morphotype clarki.</title>
        <authorList>
            <person name="Eastman K.E."/>
            <person name="Pendleton A.L."/>
            <person name="Shaikh M.A."/>
            <person name="Suttiyut T."/>
            <person name="Ogas R."/>
            <person name="Tomko P."/>
            <person name="Gavelis G."/>
            <person name="Widhalm J.R."/>
            <person name="Wisecaver J.H."/>
        </authorList>
    </citation>
    <scope>NUCLEOTIDE SEQUENCE</scope>
    <source>
        <strain evidence="16">ECLA1</strain>
    </source>
</reference>
<evidence type="ECO:0000256" key="3">
    <source>
        <dbReference type="ARBA" id="ARBA00022448"/>
    </source>
</evidence>
<keyword evidence="4" id="KW-0633">Potassium transport</keyword>
<proteinExistence type="inferred from homology"/>
<evidence type="ECO:0000256" key="1">
    <source>
        <dbReference type="ARBA" id="ARBA00004141"/>
    </source>
</evidence>
<dbReference type="GO" id="GO:0030322">
    <property type="term" value="P:stabilization of membrane potential"/>
    <property type="evidence" value="ECO:0007669"/>
    <property type="project" value="TreeGrafter"/>
</dbReference>
<keyword evidence="3 12" id="KW-0813">Transport</keyword>
<evidence type="ECO:0000256" key="10">
    <source>
        <dbReference type="ARBA" id="ARBA00023136"/>
    </source>
</evidence>
<keyword evidence="5 12" id="KW-0812">Transmembrane</keyword>
<evidence type="ECO:0000256" key="8">
    <source>
        <dbReference type="ARBA" id="ARBA00022989"/>
    </source>
</evidence>
<evidence type="ECO:0000256" key="5">
    <source>
        <dbReference type="ARBA" id="ARBA00022692"/>
    </source>
</evidence>
<sequence>MTSSMFGEVLSAENSRSFMNPDNDILNHKTGLMEGHPQLSLKNSSNYNTENEEFIVTQIPNSAQYSQNICHDENPRSDIKPCVNSNRNDLKHQAPCHESFQPTESAVCDRPAPNCVKEANEVSETAELCKNDVQTPRGSAAIETPTVAVSNHTESSHENCAVEDNSGQIIKFEGDLRDYTFDRRSPSPHKASESRVQTRIHHSSSYEGNDQEECEEHPSSLSDALLQPPHSTRHRLKSLAMAVSRSLPSSPRFRSGQNFSNLRHSQSAFNDYWSGASRLKNKSEDARGANRDAELLLTPTSRPTFSEQEERPRSTSPTRPNTSQIAMSSVKSVKTIVTQSTSIIDVSNGISSLSQVKGQRSGRSFSSSALPRSTSTPGLSSHLTTPVLGRQGLVSSTAESMRELRGQPWSLSRAESLAELNGLQHCIVCRACSSRAKQIRPGRHFVLSWKQIIALIFALSVYIAGGTMLFIQLEYTAESKRQDSFIRFFEGFVANHSCVQPNELLHVADTVLKDPKLAILLLREISAKYRFVKQSATHFSGHTDRGEETLGDLDTQTPIDSPHISNNHLFRLNSVFGCPDVNSSTEGVNTSSCTNWTSTVRVWNVPNSLGFVISALTTIGYGQVVPRTSAGRLTCVAYGVVGIPLMLLFLGGIGEKMRRMTSRFIMHKQILRCGKRCNQAVNCSLLGMVGIMLLFMLPSIAFTYLEGWSVADAVYYCFISLSTIGFGDIMLGDPTSAAMANQSWGHKFYRLISLVWVLFGLAYVGMCITSLAHLIIRGSCGANNVETIRLKAELKRLKHEIRAQRMYTRRSGLSMWTSQMADKDGGRWEFDLIAEDGDGQKY</sequence>
<feature type="compositionally biased region" description="Basic and acidic residues" evidence="13">
    <location>
        <begin position="281"/>
        <end position="294"/>
    </location>
</feature>
<keyword evidence="8 14" id="KW-1133">Transmembrane helix</keyword>
<dbReference type="Gene3D" id="1.10.287.70">
    <property type="match status" value="1"/>
</dbReference>
<evidence type="ECO:0000256" key="9">
    <source>
        <dbReference type="ARBA" id="ARBA00023065"/>
    </source>
</evidence>
<dbReference type="Proteomes" id="UP001283361">
    <property type="component" value="Unassembled WGS sequence"/>
</dbReference>
<feature type="compositionally biased region" description="Polar residues" evidence="13">
    <location>
        <begin position="314"/>
        <end position="329"/>
    </location>
</feature>
<feature type="region of interest" description="Disordered" evidence="13">
    <location>
        <begin position="179"/>
        <end position="227"/>
    </location>
</feature>
<dbReference type="PRINTS" id="PR01333">
    <property type="entry name" value="2POREKCHANEL"/>
</dbReference>
<feature type="transmembrane region" description="Helical" evidence="14">
    <location>
        <begin position="452"/>
        <end position="471"/>
    </location>
</feature>
<evidence type="ECO:0000256" key="2">
    <source>
        <dbReference type="ARBA" id="ARBA00006666"/>
    </source>
</evidence>
<dbReference type="GO" id="GO:0015271">
    <property type="term" value="F:outward rectifier potassium channel activity"/>
    <property type="evidence" value="ECO:0007669"/>
    <property type="project" value="TreeGrafter"/>
</dbReference>
<evidence type="ECO:0000313" key="16">
    <source>
        <dbReference type="EMBL" id="KAK3776608.1"/>
    </source>
</evidence>
<feature type="transmembrane region" description="Helical" evidence="14">
    <location>
        <begin position="751"/>
        <end position="776"/>
    </location>
</feature>
<evidence type="ECO:0000259" key="15">
    <source>
        <dbReference type="Pfam" id="PF07885"/>
    </source>
</evidence>
<feature type="transmembrane region" description="Helical" evidence="14">
    <location>
        <begin position="713"/>
        <end position="731"/>
    </location>
</feature>
<evidence type="ECO:0000256" key="11">
    <source>
        <dbReference type="ARBA" id="ARBA00023303"/>
    </source>
</evidence>
<evidence type="ECO:0000256" key="14">
    <source>
        <dbReference type="SAM" id="Phobius"/>
    </source>
</evidence>
<dbReference type="PRINTS" id="PR01095">
    <property type="entry name" value="TASKCHANNEL"/>
</dbReference>
<evidence type="ECO:0000256" key="6">
    <source>
        <dbReference type="ARBA" id="ARBA00022826"/>
    </source>
</evidence>
<comment type="caution">
    <text evidence="16">The sequence shown here is derived from an EMBL/GenBank/DDBJ whole genome shotgun (WGS) entry which is preliminary data.</text>
</comment>
<dbReference type="EMBL" id="JAWDGP010003195">
    <property type="protein sequence ID" value="KAK3776608.1"/>
    <property type="molecule type" value="Genomic_DNA"/>
</dbReference>
<feature type="domain" description="Potassium channel" evidence="15">
    <location>
        <begin position="598"/>
        <end position="658"/>
    </location>
</feature>
<dbReference type="Pfam" id="PF07885">
    <property type="entry name" value="Ion_trans_2"/>
    <property type="match status" value="2"/>
</dbReference>
<keyword evidence="7" id="KW-0630">Potassium</keyword>
<keyword evidence="6" id="KW-0631">Potassium channel</keyword>
<dbReference type="AlphaFoldDB" id="A0AAE1DP62"/>
<feature type="domain" description="Potassium channel" evidence="15">
    <location>
        <begin position="693"/>
        <end position="775"/>
    </location>
</feature>
<evidence type="ECO:0000256" key="13">
    <source>
        <dbReference type="SAM" id="MobiDB-lite"/>
    </source>
</evidence>
<evidence type="ECO:0000313" key="17">
    <source>
        <dbReference type="Proteomes" id="UP001283361"/>
    </source>
</evidence>
<dbReference type="InterPro" id="IPR003092">
    <property type="entry name" value="2pore_dom_K_chnl_TASK"/>
</dbReference>
<dbReference type="InterPro" id="IPR003280">
    <property type="entry name" value="2pore_dom_K_chnl"/>
</dbReference>
<dbReference type="GO" id="GO:0005886">
    <property type="term" value="C:plasma membrane"/>
    <property type="evidence" value="ECO:0007669"/>
    <property type="project" value="TreeGrafter"/>
</dbReference>
<gene>
    <name evidence="16" type="ORF">RRG08_063312</name>
</gene>
<dbReference type="PANTHER" id="PTHR11003:SF345">
    <property type="entry name" value="TWIK FAMILY OF POTASSIUM CHANNELS PROTEIN 18"/>
    <property type="match status" value="1"/>
</dbReference>
<dbReference type="GO" id="GO:0022841">
    <property type="term" value="F:potassium ion leak channel activity"/>
    <property type="evidence" value="ECO:0007669"/>
    <property type="project" value="TreeGrafter"/>
</dbReference>
<keyword evidence="9 12" id="KW-0406">Ion transport</keyword>
<keyword evidence="11 12" id="KW-0407">Ion channel</keyword>
<evidence type="ECO:0000256" key="7">
    <source>
        <dbReference type="ARBA" id="ARBA00022958"/>
    </source>
</evidence>
<accession>A0AAE1DP62</accession>
<feature type="region of interest" description="Disordered" evidence="13">
    <location>
        <begin position="281"/>
        <end position="329"/>
    </location>
</feature>
<protein>
    <recommendedName>
        <fullName evidence="15">Potassium channel domain-containing protein</fullName>
    </recommendedName>
</protein>
<feature type="transmembrane region" description="Helical" evidence="14">
    <location>
        <begin position="680"/>
        <end position="701"/>
    </location>
</feature>
<evidence type="ECO:0000256" key="4">
    <source>
        <dbReference type="ARBA" id="ARBA00022538"/>
    </source>
</evidence>
<keyword evidence="10 14" id="KW-0472">Membrane</keyword>
<feature type="compositionally biased region" description="Basic and acidic residues" evidence="13">
    <location>
        <begin position="179"/>
        <end position="193"/>
    </location>
</feature>
<dbReference type="PANTHER" id="PTHR11003">
    <property type="entry name" value="POTASSIUM CHANNEL, SUBFAMILY K"/>
    <property type="match status" value="1"/>
</dbReference>
<keyword evidence="17" id="KW-1185">Reference proteome</keyword>